<dbReference type="Gene3D" id="1.20.1050.10">
    <property type="match status" value="1"/>
</dbReference>
<name>A0ABV2B5T2_9GAMM</name>
<dbReference type="InterPro" id="IPR010987">
    <property type="entry name" value="Glutathione-S-Trfase_C-like"/>
</dbReference>
<protein>
    <submittedName>
        <fullName evidence="5">Glutathione S-transferase</fullName>
    </submittedName>
</protein>
<organism evidence="5 6">
    <name type="scientific">Salinisphaera dokdonensis CL-ES53</name>
    <dbReference type="NCBI Taxonomy" id="1304272"/>
    <lineage>
        <taxon>Bacteria</taxon>
        <taxon>Pseudomonadati</taxon>
        <taxon>Pseudomonadota</taxon>
        <taxon>Gammaproteobacteria</taxon>
        <taxon>Salinisphaerales</taxon>
        <taxon>Salinisphaeraceae</taxon>
        <taxon>Salinisphaera</taxon>
    </lineage>
</organism>
<evidence type="ECO:0000256" key="1">
    <source>
        <dbReference type="ARBA" id="ARBA00004496"/>
    </source>
</evidence>
<dbReference type="InterPro" id="IPR036249">
    <property type="entry name" value="Thioredoxin-like_sf"/>
</dbReference>
<dbReference type="PROSITE" id="PS50405">
    <property type="entry name" value="GST_CTER"/>
    <property type="match status" value="1"/>
</dbReference>
<dbReference type="Pfam" id="PF13410">
    <property type="entry name" value="GST_C_2"/>
    <property type="match status" value="1"/>
</dbReference>
<evidence type="ECO:0000259" key="3">
    <source>
        <dbReference type="PROSITE" id="PS50404"/>
    </source>
</evidence>
<dbReference type="SFLD" id="SFLDG00358">
    <property type="entry name" value="Main_(cytGST)"/>
    <property type="match status" value="1"/>
</dbReference>
<accession>A0ABV2B5T2</accession>
<dbReference type="SUPFAM" id="SSF52833">
    <property type="entry name" value="Thioredoxin-like"/>
    <property type="match status" value="1"/>
</dbReference>
<sequence>MVITCRDKSPGETMTISLYAHRLSQPSRAAEILLRELGIAYDWQEVDFANGETREPHFAEQINPFQTIPALVVSGDDPDFVLGESHAIMRYLCRIAADAGGDAENAQHWYPGDRDARRSARIDQWMAWHHNGIRRYDMFHDIMNLHLTLPMLKYELQSTALKPLQDGLRSGLATLEAHFERQPQDTPAAPTLCGDAHPTLADLTITCELYQIVAVGYRFDRYPQVAQWLNGMAERDHFKRVSEEVLEQGRTIREASGDYLELDAFA</sequence>
<comment type="subcellular location">
    <subcellularLocation>
        <location evidence="1">Cytoplasm</location>
    </subcellularLocation>
</comment>
<evidence type="ECO:0000313" key="5">
    <source>
        <dbReference type="EMBL" id="MES1930803.1"/>
    </source>
</evidence>
<gene>
    <name evidence="5" type="ORF">SADO_16208</name>
</gene>
<dbReference type="InterPro" id="IPR051369">
    <property type="entry name" value="GST_Theta"/>
</dbReference>
<evidence type="ECO:0000259" key="4">
    <source>
        <dbReference type="PROSITE" id="PS50405"/>
    </source>
</evidence>
<dbReference type="PANTHER" id="PTHR43917">
    <property type="match status" value="1"/>
</dbReference>
<dbReference type="Proteomes" id="UP001460888">
    <property type="component" value="Unassembled WGS sequence"/>
</dbReference>
<reference evidence="5 6" key="1">
    <citation type="submission" date="2013-03" db="EMBL/GenBank/DDBJ databases">
        <title>Salinisphaera dokdonensis CL-ES53 Genome Sequencing.</title>
        <authorList>
            <person name="Li C."/>
            <person name="Lai Q."/>
            <person name="Shao Z."/>
        </authorList>
    </citation>
    <scope>NUCLEOTIDE SEQUENCE [LARGE SCALE GENOMIC DNA]</scope>
    <source>
        <strain evidence="5 6">CL-ES53</strain>
    </source>
</reference>
<dbReference type="Gene3D" id="3.40.30.10">
    <property type="entry name" value="Glutaredoxin"/>
    <property type="match status" value="1"/>
</dbReference>
<dbReference type="PROSITE" id="PS50404">
    <property type="entry name" value="GST_NTER"/>
    <property type="match status" value="1"/>
</dbReference>
<keyword evidence="2" id="KW-0963">Cytoplasm</keyword>
<dbReference type="SFLD" id="SFLDS00019">
    <property type="entry name" value="Glutathione_Transferase_(cytos"/>
    <property type="match status" value="1"/>
</dbReference>
<dbReference type="EMBL" id="APND01000006">
    <property type="protein sequence ID" value="MES1930803.1"/>
    <property type="molecule type" value="Genomic_DNA"/>
</dbReference>
<dbReference type="InterPro" id="IPR040079">
    <property type="entry name" value="Glutathione_S-Trfase"/>
</dbReference>
<feature type="domain" description="GST N-terminal" evidence="3">
    <location>
        <begin position="14"/>
        <end position="100"/>
    </location>
</feature>
<keyword evidence="6" id="KW-1185">Reference proteome</keyword>
<dbReference type="InterPro" id="IPR036282">
    <property type="entry name" value="Glutathione-S-Trfase_C_sf"/>
</dbReference>
<evidence type="ECO:0000256" key="2">
    <source>
        <dbReference type="ARBA" id="ARBA00022490"/>
    </source>
</evidence>
<proteinExistence type="predicted"/>
<dbReference type="PANTHER" id="PTHR43917:SF8">
    <property type="entry name" value="GH16740P-RELATED"/>
    <property type="match status" value="1"/>
</dbReference>
<dbReference type="SUPFAM" id="SSF47616">
    <property type="entry name" value="GST C-terminal domain-like"/>
    <property type="match status" value="1"/>
</dbReference>
<dbReference type="Pfam" id="PF13409">
    <property type="entry name" value="GST_N_2"/>
    <property type="match status" value="1"/>
</dbReference>
<feature type="domain" description="GST C-terminal" evidence="4">
    <location>
        <begin position="115"/>
        <end position="255"/>
    </location>
</feature>
<evidence type="ECO:0000313" key="6">
    <source>
        <dbReference type="Proteomes" id="UP001460888"/>
    </source>
</evidence>
<dbReference type="InterPro" id="IPR004045">
    <property type="entry name" value="Glutathione_S-Trfase_N"/>
</dbReference>
<comment type="caution">
    <text evidence="5">The sequence shown here is derived from an EMBL/GenBank/DDBJ whole genome shotgun (WGS) entry which is preliminary data.</text>
</comment>